<reference evidence="1" key="1">
    <citation type="journal article" date="2023" name="G3 (Bethesda)">
        <title>Whole genome assemblies of Zophobas morio and Tenebrio molitor.</title>
        <authorList>
            <person name="Kaur S."/>
            <person name="Stinson S.A."/>
            <person name="diCenzo G.C."/>
        </authorList>
    </citation>
    <scope>NUCLEOTIDE SEQUENCE</scope>
    <source>
        <strain evidence="1">QUZm001</strain>
    </source>
</reference>
<evidence type="ECO:0000313" key="2">
    <source>
        <dbReference type="Proteomes" id="UP001168821"/>
    </source>
</evidence>
<comment type="caution">
    <text evidence="1">The sequence shown here is derived from an EMBL/GenBank/DDBJ whole genome shotgun (WGS) entry which is preliminary data.</text>
</comment>
<dbReference type="EMBL" id="JALNTZ010003130">
    <property type="protein sequence ID" value="KAJ3616636.1"/>
    <property type="molecule type" value="Genomic_DNA"/>
</dbReference>
<accession>A0AA38HI41</accession>
<protein>
    <submittedName>
        <fullName evidence="1">Uncharacterized protein</fullName>
    </submittedName>
</protein>
<name>A0AA38HI41_9CUCU</name>
<gene>
    <name evidence="1" type="ORF">Zmor_011771</name>
</gene>
<proteinExistence type="predicted"/>
<dbReference type="Proteomes" id="UP001168821">
    <property type="component" value="Unassembled WGS sequence"/>
</dbReference>
<organism evidence="1 2">
    <name type="scientific">Zophobas morio</name>
    <dbReference type="NCBI Taxonomy" id="2755281"/>
    <lineage>
        <taxon>Eukaryota</taxon>
        <taxon>Metazoa</taxon>
        <taxon>Ecdysozoa</taxon>
        <taxon>Arthropoda</taxon>
        <taxon>Hexapoda</taxon>
        <taxon>Insecta</taxon>
        <taxon>Pterygota</taxon>
        <taxon>Neoptera</taxon>
        <taxon>Endopterygota</taxon>
        <taxon>Coleoptera</taxon>
        <taxon>Polyphaga</taxon>
        <taxon>Cucujiformia</taxon>
        <taxon>Tenebrionidae</taxon>
        <taxon>Zophobas</taxon>
    </lineage>
</organism>
<sequence>MLPPVAINRLFCLVTPLKLPGSLPTRWKTATVVMLRLRGLLRTPANIVPFSLLPAVGKTVGAFLLYELIEFVEKNTKRFQNSNLDSEEVTRQHTNFCALVRIQLGTSILRNSWASNISMWLKPLTA</sequence>
<keyword evidence="2" id="KW-1185">Reference proteome</keyword>
<evidence type="ECO:0000313" key="1">
    <source>
        <dbReference type="EMBL" id="KAJ3616636.1"/>
    </source>
</evidence>
<dbReference type="AlphaFoldDB" id="A0AA38HI41"/>